<dbReference type="EMBL" id="WWCK01000007">
    <property type="protein sequence ID" value="MYM70071.1"/>
    <property type="molecule type" value="Genomic_DNA"/>
</dbReference>
<dbReference type="Gene3D" id="3.20.20.70">
    <property type="entry name" value="Aldolase class I"/>
    <property type="match status" value="1"/>
</dbReference>
<dbReference type="RefSeq" id="WP_161016551.1">
    <property type="nucleotide sequence ID" value="NZ_WWCK01000007.1"/>
</dbReference>
<dbReference type="PROSITE" id="PS00666">
    <property type="entry name" value="DHDPS_2"/>
    <property type="match status" value="1"/>
</dbReference>
<keyword evidence="6 12" id="KW-0028">Amino-acid biosynthesis</keyword>
<comment type="catalytic activity">
    <reaction evidence="11 12">
        <text>L-aspartate 4-semialdehyde + pyruvate = (2S,4S)-4-hydroxy-2,3,4,5-tetrahydrodipicolinate + H2O + H(+)</text>
        <dbReference type="Rhea" id="RHEA:34171"/>
        <dbReference type="ChEBI" id="CHEBI:15361"/>
        <dbReference type="ChEBI" id="CHEBI:15377"/>
        <dbReference type="ChEBI" id="CHEBI:15378"/>
        <dbReference type="ChEBI" id="CHEBI:67139"/>
        <dbReference type="ChEBI" id="CHEBI:537519"/>
        <dbReference type="EC" id="4.3.3.7"/>
    </reaction>
</comment>
<accession>A0A7X4KD97</accession>
<dbReference type="EC" id="4.3.3.7" evidence="4 12"/>
<name>A0A7X4KD97_9BURK</name>
<evidence type="ECO:0000256" key="15">
    <source>
        <dbReference type="PIRSR" id="PIRSR001365-2"/>
    </source>
</evidence>
<dbReference type="PRINTS" id="PR00146">
    <property type="entry name" value="DHPICSNTHASE"/>
</dbReference>
<evidence type="ECO:0000313" key="16">
    <source>
        <dbReference type="EMBL" id="MYM70071.1"/>
    </source>
</evidence>
<comment type="pathway">
    <text evidence="2 12">Amino-acid biosynthesis; L-lysine biosynthesis via DAP pathway; (S)-tetrahydrodipicolinate from L-aspartate: step 3/4.</text>
</comment>
<evidence type="ECO:0000256" key="12">
    <source>
        <dbReference type="HAMAP-Rule" id="MF_00418"/>
    </source>
</evidence>
<evidence type="ECO:0000313" key="17">
    <source>
        <dbReference type="Proteomes" id="UP000450012"/>
    </source>
</evidence>
<evidence type="ECO:0000256" key="8">
    <source>
        <dbReference type="ARBA" id="ARBA00023154"/>
    </source>
</evidence>
<comment type="caution">
    <text evidence="16">The sequence shown here is derived from an EMBL/GenBank/DDBJ whole genome shotgun (WGS) entry which is preliminary data.</text>
</comment>
<dbReference type="CDD" id="cd00950">
    <property type="entry name" value="DHDPS"/>
    <property type="match status" value="1"/>
</dbReference>
<organism evidence="16 17">
    <name type="scientific">Duganella rivi</name>
    <dbReference type="NCBI Taxonomy" id="2666083"/>
    <lineage>
        <taxon>Bacteria</taxon>
        <taxon>Pseudomonadati</taxon>
        <taxon>Pseudomonadota</taxon>
        <taxon>Betaproteobacteria</taxon>
        <taxon>Burkholderiales</taxon>
        <taxon>Oxalobacteraceae</taxon>
        <taxon>Telluria group</taxon>
        <taxon>Duganella</taxon>
    </lineage>
</organism>
<evidence type="ECO:0000256" key="5">
    <source>
        <dbReference type="ARBA" id="ARBA00022490"/>
    </source>
</evidence>
<feature type="binding site" evidence="12 15">
    <location>
        <position position="203"/>
    </location>
    <ligand>
        <name>pyruvate</name>
        <dbReference type="ChEBI" id="CHEBI:15361"/>
    </ligand>
</feature>
<keyword evidence="10 12" id="KW-0704">Schiff base</keyword>
<dbReference type="PROSITE" id="PS00665">
    <property type="entry name" value="DHDPS_1"/>
    <property type="match status" value="1"/>
</dbReference>
<comment type="subcellular location">
    <subcellularLocation>
        <location evidence="12">Cytoplasm</location>
    </subcellularLocation>
</comment>
<keyword evidence="5 12" id="KW-0963">Cytoplasm</keyword>
<evidence type="ECO:0000256" key="3">
    <source>
        <dbReference type="ARBA" id="ARBA00007592"/>
    </source>
</evidence>
<dbReference type="InterPro" id="IPR002220">
    <property type="entry name" value="DapA-like"/>
</dbReference>
<keyword evidence="7 12" id="KW-0220">Diaminopimelate biosynthesis</keyword>
<dbReference type="AlphaFoldDB" id="A0A7X4KD97"/>
<dbReference type="HAMAP" id="MF_00418">
    <property type="entry name" value="DapA"/>
    <property type="match status" value="1"/>
</dbReference>
<protein>
    <recommendedName>
        <fullName evidence="4 12">4-hydroxy-tetrahydrodipicolinate synthase</fullName>
        <shortName evidence="12">HTPA synthase</shortName>
        <ecNumber evidence="4 12">4.3.3.7</ecNumber>
    </recommendedName>
</protein>
<evidence type="ECO:0000256" key="9">
    <source>
        <dbReference type="ARBA" id="ARBA00023239"/>
    </source>
</evidence>
<dbReference type="GO" id="GO:0008840">
    <property type="term" value="F:4-hydroxy-tetrahydrodipicolinate synthase activity"/>
    <property type="evidence" value="ECO:0007669"/>
    <property type="project" value="UniProtKB-UniRule"/>
</dbReference>
<evidence type="ECO:0000256" key="13">
    <source>
        <dbReference type="PIRNR" id="PIRNR001365"/>
    </source>
</evidence>
<dbReference type="InterPro" id="IPR020625">
    <property type="entry name" value="Schiff_base-form_aldolases_AS"/>
</dbReference>
<feature type="site" description="Part of a proton relay during catalysis" evidence="12">
    <location>
        <position position="46"/>
    </location>
</feature>
<dbReference type="PANTHER" id="PTHR12128:SF66">
    <property type="entry name" value="4-HYDROXY-2-OXOGLUTARATE ALDOLASE, MITOCHONDRIAL"/>
    <property type="match status" value="1"/>
</dbReference>
<dbReference type="PIRSF" id="PIRSF001365">
    <property type="entry name" value="DHDPS"/>
    <property type="match status" value="1"/>
</dbReference>
<dbReference type="NCBIfam" id="TIGR00674">
    <property type="entry name" value="dapA"/>
    <property type="match status" value="1"/>
</dbReference>
<feature type="active site" description="Proton donor/acceptor" evidence="12 14">
    <location>
        <position position="135"/>
    </location>
</feature>
<gene>
    <name evidence="12 16" type="primary">dapA</name>
    <name evidence="16" type="ORF">GTP45_24930</name>
</gene>
<dbReference type="SUPFAM" id="SSF51569">
    <property type="entry name" value="Aldolase"/>
    <property type="match status" value="1"/>
</dbReference>
<evidence type="ECO:0000256" key="1">
    <source>
        <dbReference type="ARBA" id="ARBA00003294"/>
    </source>
</evidence>
<evidence type="ECO:0000256" key="11">
    <source>
        <dbReference type="ARBA" id="ARBA00047836"/>
    </source>
</evidence>
<dbReference type="Pfam" id="PF00701">
    <property type="entry name" value="DHDPS"/>
    <property type="match status" value="1"/>
</dbReference>
<comment type="subunit">
    <text evidence="12">Homotetramer; dimer of dimers.</text>
</comment>
<dbReference type="InterPro" id="IPR013785">
    <property type="entry name" value="Aldolase_TIM"/>
</dbReference>
<dbReference type="UniPathway" id="UPA00034">
    <property type="reaction ID" value="UER00017"/>
</dbReference>
<dbReference type="GO" id="GO:0019877">
    <property type="term" value="P:diaminopimelate biosynthetic process"/>
    <property type="evidence" value="ECO:0007669"/>
    <property type="project" value="UniProtKB-UniRule"/>
</dbReference>
<keyword evidence="8 12" id="KW-0457">Lysine biosynthesis</keyword>
<evidence type="ECO:0000256" key="4">
    <source>
        <dbReference type="ARBA" id="ARBA00012086"/>
    </source>
</evidence>
<dbReference type="InterPro" id="IPR005263">
    <property type="entry name" value="DapA"/>
</dbReference>
<dbReference type="PANTHER" id="PTHR12128">
    <property type="entry name" value="DIHYDRODIPICOLINATE SYNTHASE"/>
    <property type="match status" value="1"/>
</dbReference>
<comment type="similarity">
    <text evidence="3 12 13">Belongs to the DapA family.</text>
</comment>
<evidence type="ECO:0000256" key="6">
    <source>
        <dbReference type="ARBA" id="ARBA00022605"/>
    </source>
</evidence>
<keyword evidence="9 12" id="KW-0456">Lyase</keyword>
<dbReference type="Proteomes" id="UP000450012">
    <property type="component" value="Unassembled WGS sequence"/>
</dbReference>
<dbReference type="InterPro" id="IPR020624">
    <property type="entry name" value="Schiff_base-form_aldolases_CS"/>
</dbReference>
<reference evidence="16 17" key="1">
    <citation type="submission" date="2019-12" db="EMBL/GenBank/DDBJ databases">
        <title>Novel species isolated from a subtropical stream in China.</title>
        <authorList>
            <person name="Lu H."/>
        </authorList>
    </citation>
    <scope>NUCLEOTIDE SEQUENCE [LARGE SCALE GENOMIC DNA]</scope>
    <source>
        <strain evidence="16 17">FT55W</strain>
    </source>
</reference>
<feature type="binding site" evidence="12 15">
    <location>
        <position position="47"/>
    </location>
    <ligand>
        <name>pyruvate</name>
        <dbReference type="ChEBI" id="CHEBI:15361"/>
    </ligand>
</feature>
<proteinExistence type="inferred from homology"/>
<keyword evidence="17" id="KW-1185">Reference proteome</keyword>
<sequence length="342" mass="35482">MDTCLHGIWVPLVTPMQHGELDLACLQRLADRVIGDGAHGLVVCGTTGEAPQLDLAEQSAALAAVLEVAHKRCPVLMGIGGSDTFAAASRVLEFDDADLAGYLVSTPAYVRPSQEGLLRHFETIADATSRPIVLYNVPARTGVNLELATALRLARRPQFAAIKEAGGSLRQMLDLVQQTPLAMLCGDDVLLFSALCGGGHGAISASAHIRTDLYVQLYDLVRAQRLREARALAAALLPMMQLLFSEPNPAPLKAALSMQGLLRDELRLPMVPATLACKEKLAAALEALDSMPVYRSAAGAGAGAAYAGVGADATAAGAAGPAAAAASDGTARYSLAHAMAAI</sequence>
<feature type="site" description="Part of a proton relay during catalysis" evidence="12">
    <location>
        <position position="109"/>
    </location>
</feature>
<comment type="caution">
    <text evidence="12">Was originally thought to be a dihydrodipicolinate synthase (DHDPS), catalyzing the condensation of (S)-aspartate-beta-semialdehyde [(S)-ASA] and pyruvate to dihydrodipicolinate (DHDP). However, it was shown in E.coli that the product of the enzymatic reaction is not dihydrodipicolinate but in fact (4S)-4-hydroxy-2,3,4,5-tetrahydro-(2S)-dipicolinic acid (HTPA), and that the consecutive dehydration reaction leading to DHDP is not spontaneous but catalyzed by DapB.</text>
</comment>
<feature type="active site" description="Schiff-base intermediate with substrate" evidence="12 14">
    <location>
        <position position="163"/>
    </location>
</feature>
<evidence type="ECO:0000256" key="10">
    <source>
        <dbReference type="ARBA" id="ARBA00023270"/>
    </source>
</evidence>
<dbReference type="GO" id="GO:0009089">
    <property type="term" value="P:lysine biosynthetic process via diaminopimelate"/>
    <property type="evidence" value="ECO:0007669"/>
    <property type="project" value="UniProtKB-UniRule"/>
</dbReference>
<evidence type="ECO:0000256" key="14">
    <source>
        <dbReference type="PIRSR" id="PIRSR001365-1"/>
    </source>
</evidence>
<dbReference type="GO" id="GO:0005737">
    <property type="term" value="C:cytoplasm"/>
    <property type="evidence" value="ECO:0007669"/>
    <property type="project" value="UniProtKB-SubCell"/>
</dbReference>
<evidence type="ECO:0000256" key="2">
    <source>
        <dbReference type="ARBA" id="ARBA00005120"/>
    </source>
</evidence>
<comment type="function">
    <text evidence="1 12">Catalyzes the condensation of (S)-aspartate-beta-semialdehyde [(S)-ASA] and pyruvate to 4-hydroxy-tetrahydrodipicolinate (HTPA).</text>
</comment>
<evidence type="ECO:0000256" key="7">
    <source>
        <dbReference type="ARBA" id="ARBA00022915"/>
    </source>
</evidence>
<dbReference type="SMART" id="SM01130">
    <property type="entry name" value="DHDPS"/>
    <property type="match status" value="1"/>
</dbReference>